<accession>A0AA88AZN1</accession>
<dbReference type="AlphaFoldDB" id="A0AA88AZN1"/>
<feature type="compositionally biased region" description="Gly residues" evidence="1">
    <location>
        <begin position="84"/>
        <end position="97"/>
    </location>
</feature>
<feature type="compositionally biased region" description="Basic and acidic residues" evidence="1">
    <location>
        <begin position="12"/>
        <end position="34"/>
    </location>
</feature>
<evidence type="ECO:0000256" key="1">
    <source>
        <dbReference type="SAM" id="MobiDB-lite"/>
    </source>
</evidence>
<organism evidence="2 3">
    <name type="scientific">Ficus carica</name>
    <name type="common">Common fig</name>
    <dbReference type="NCBI Taxonomy" id="3494"/>
    <lineage>
        <taxon>Eukaryota</taxon>
        <taxon>Viridiplantae</taxon>
        <taxon>Streptophyta</taxon>
        <taxon>Embryophyta</taxon>
        <taxon>Tracheophyta</taxon>
        <taxon>Spermatophyta</taxon>
        <taxon>Magnoliopsida</taxon>
        <taxon>eudicotyledons</taxon>
        <taxon>Gunneridae</taxon>
        <taxon>Pentapetalae</taxon>
        <taxon>rosids</taxon>
        <taxon>fabids</taxon>
        <taxon>Rosales</taxon>
        <taxon>Moraceae</taxon>
        <taxon>Ficeae</taxon>
        <taxon>Ficus</taxon>
    </lineage>
</organism>
<name>A0AA88AZN1_FICCA</name>
<protein>
    <submittedName>
        <fullName evidence="2">Uncharacterized protein</fullName>
    </submittedName>
</protein>
<gene>
    <name evidence="2" type="ORF">TIFTF001_022702</name>
</gene>
<keyword evidence="3" id="KW-1185">Reference proteome</keyword>
<feature type="compositionally biased region" description="Basic and acidic residues" evidence="1">
    <location>
        <begin position="98"/>
        <end position="110"/>
    </location>
</feature>
<dbReference type="Proteomes" id="UP001187192">
    <property type="component" value="Unassembled WGS sequence"/>
</dbReference>
<proteinExistence type="predicted"/>
<dbReference type="EMBL" id="BTGU01000047">
    <property type="protein sequence ID" value="GMN53571.1"/>
    <property type="molecule type" value="Genomic_DNA"/>
</dbReference>
<evidence type="ECO:0000313" key="2">
    <source>
        <dbReference type="EMBL" id="GMN53571.1"/>
    </source>
</evidence>
<feature type="region of interest" description="Disordered" evidence="1">
    <location>
        <begin position="1"/>
        <end position="64"/>
    </location>
</feature>
<reference evidence="2" key="1">
    <citation type="submission" date="2023-07" db="EMBL/GenBank/DDBJ databases">
        <title>draft genome sequence of fig (Ficus carica).</title>
        <authorList>
            <person name="Takahashi T."/>
            <person name="Nishimura K."/>
        </authorList>
    </citation>
    <scope>NUCLEOTIDE SEQUENCE</scope>
</reference>
<evidence type="ECO:0000313" key="3">
    <source>
        <dbReference type="Proteomes" id="UP001187192"/>
    </source>
</evidence>
<sequence length="110" mass="12161">MTARGGPSWAWGRERGQEKEEKREKGEEREKRGSELVPEVGRRGWGGRGRRGWKGRAGEEIERGRERKKAVAGCRSWCRRWVTGAGGVGAGGAGGAELGKREKGEERERG</sequence>
<feature type="region of interest" description="Disordered" evidence="1">
    <location>
        <begin position="83"/>
        <end position="110"/>
    </location>
</feature>
<comment type="caution">
    <text evidence="2">The sequence shown here is derived from an EMBL/GenBank/DDBJ whole genome shotgun (WGS) entry which is preliminary data.</text>
</comment>